<organism evidence="3 4">
    <name type="scientific">Klebsormidium nitens</name>
    <name type="common">Green alga</name>
    <name type="synonym">Ulothrix nitens</name>
    <dbReference type="NCBI Taxonomy" id="105231"/>
    <lineage>
        <taxon>Eukaryota</taxon>
        <taxon>Viridiplantae</taxon>
        <taxon>Streptophyta</taxon>
        <taxon>Klebsormidiophyceae</taxon>
        <taxon>Klebsormidiales</taxon>
        <taxon>Klebsormidiaceae</taxon>
        <taxon>Klebsormidium</taxon>
    </lineage>
</organism>
<proteinExistence type="predicted"/>
<feature type="chain" id="PRO_5012778998" evidence="2">
    <location>
        <begin position="27"/>
        <end position="465"/>
    </location>
</feature>
<name>A0A1Y1I083_KLENI</name>
<accession>A0A1Y1I083</accession>
<reference evidence="3 4" key="1">
    <citation type="journal article" date="2014" name="Nat. Commun.">
        <title>Klebsormidium flaccidum genome reveals primary factors for plant terrestrial adaptation.</title>
        <authorList>
            <person name="Hori K."/>
            <person name="Maruyama F."/>
            <person name="Fujisawa T."/>
            <person name="Togashi T."/>
            <person name="Yamamoto N."/>
            <person name="Seo M."/>
            <person name="Sato S."/>
            <person name="Yamada T."/>
            <person name="Mori H."/>
            <person name="Tajima N."/>
            <person name="Moriyama T."/>
            <person name="Ikeuchi M."/>
            <person name="Watanabe M."/>
            <person name="Wada H."/>
            <person name="Kobayashi K."/>
            <person name="Saito M."/>
            <person name="Masuda T."/>
            <person name="Sasaki-Sekimoto Y."/>
            <person name="Mashiguchi K."/>
            <person name="Awai K."/>
            <person name="Shimojima M."/>
            <person name="Masuda S."/>
            <person name="Iwai M."/>
            <person name="Nobusawa T."/>
            <person name="Narise T."/>
            <person name="Kondo S."/>
            <person name="Saito H."/>
            <person name="Sato R."/>
            <person name="Murakawa M."/>
            <person name="Ihara Y."/>
            <person name="Oshima-Yamada Y."/>
            <person name="Ohtaka K."/>
            <person name="Satoh M."/>
            <person name="Sonobe K."/>
            <person name="Ishii M."/>
            <person name="Ohtani R."/>
            <person name="Kanamori-Sato M."/>
            <person name="Honoki R."/>
            <person name="Miyazaki D."/>
            <person name="Mochizuki H."/>
            <person name="Umetsu J."/>
            <person name="Higashi K."/>
            <person name="Shibata D."/>
            <person name="Kamiya Y."/>
            <person name="Sato N."/>
            <person name="Nakamura Y."/>
            <person name="Tabata S."/>
            <person name="Ida S."/>
            <person name="Kurokawa K."/>
            <person name="Ohta H."/>
        </authorList>
    </citation>
    <scope>NUCLEOTIDE SEQUENCE [LARGE SCALE GENOMIC DNA]</scope>
    <source>
        <strain evidence="3 4">NIES-2285</strain>
    </source>
</reference>
<dbReference type="Proteomes" id="UP000054558">
    <property type="component" value="Unassembled WGS sequence"/>
</dbReference>
<protein>
    <submittedName>
        <fullName evidence="3">Uncharacterized protein</fullName>
    </submittedName>
</protein>
<evidence type="ECO:0000313" key="4">
    <source>
        <dbReference type="Proteomes" id="UP000054558"/>
    </source>
</evidence>
<dbReference type="OMA" id="CLCMSIC"/>
<sequence length="465" mass="47212">MTSDRRIPLFLAGLLLLSFTCGRVEAQASGSEGIQYPKGLMLLGFTCGQAFAGRGAPPDSGEIQLSFGSLHTESLSTSRKLLRIQSPLPITGPARTALVNIFNNCSSPVGITLASNTTNGDFWRIFQPNGGPLAPSPATFNIAPGGAQNNLLLINTSPFPSRNPRVGGILATPVPPTLVPPSPPGVDGLLISSTTDPFAASTVTLPGAPGFFTFAAAQSANASVTAAPVVIAVTIFCPRLLPGTTPPVTTPPVGGVVTPPFNTPPVTIPPVTTAPVTTAPATTAPVTTAPVTIALATTAPATTAPVTTAPAPGPGPSSSPPPSSTARVTITNACSTPVKIFLASNQTNNDFWRLYNPATDTATAEVPSPFDIPVGGSQANLLLVNTDRTRPLSTRRGYIGAKAAVGPLIGSTSSTAGLDFIAIRLDSPTGISSPFGPKRIIFTSTSRSTLTVAPAEIAVTVSCVA</sequence>
<evidence type="ECO:0000313" key="3">
    <source>
        <dbReference type="EMBL" id="GAQ83382.1"/>
    </source>
</evidence>
<feature type="signal peptide" evidence="2">
    <location>
        <begin position="1"/>
        <end position="26"/>
    </location>
</feature>
<dbReference type="EMBL" id="DF237095">
    <property type="protein sequence ID" value="GAQ83382.1"/>
    <property type="molecule type" value="Genomic_DNA"/>
</dbReference>
<dbReference type="AlphaFoldDB" id="A0A1Y1I083"/>
<feature type="region of interest" description="Disordered" evidence="1">
    <location>
        <begin position="302"/>
        <end position="327"/>
    </location>
</feature>
<feature type="compositionally biased region" description="Pro residues" evidence="1">
    <location>
        <begin position="311"/>
        <end position="323"/>
    </location>
</feature>
<keyword evidence="2" id="KW-0732">Signal</keyword>
<evidence type="ECO:0000256" key="2">
    <source>
        <dbReference type="SAM" id="SignalP"/>
    </source>
</evidence>
<evidence type="ECO:0000256" key="1">
    <source>
        <dbReference type="SAM" id="MobiDB-lite"/>
    </source>
</evidence>
<keyword evidence="4" id="KW-1185">Reference proteome</keyword>
<gene>
    <name evidence="3" type="ORF">KFL_001460090</name>
</gene>